<evidence type="ECO:0000256" key="1">
    <source>
        <dbReference type="ARBA" id="ARBA00022679"/>
    </source>
</evidence>
<sequence length="998" mass="104010">MAASTTCVYVISASDGWAVTAACAGLGAETAAGRVCSSDSDPNACAAFAVLQAYRPRGVTTPASGGSSCAAGGGGTAAGSTSSDGSDVSGASSSVGRMPGRLPADWELLHKRGCSQFAAVGCVAAGGELLGVLSLASGEALRQELYNERGPRSLSSKQQSFTLPSAQGVVCRGHTLPLARTLLDEALSKQVAGLCIEDCQAYTVGTKAYPRDLLLTRGSVMPTSLALATVAGPTGEPLMALYVTYHTLLPGPLLAAAVAPMIVAKLRGELRDEYEQLLVQLKETLARKASMRHLTSHSVPVIEDGEPGQEGATAGGEGPHQQPAAAHAMVVPVHPSRLKTVALGTDTKLFCPTRSDAGGTSGGNISSGCSDQQRSPLANMNLESPFGPAEAAAAAAPTETEVIFETETEGEISELEGTPPGGGGDGFRNGRAKTSIGCGAHRKAWLRRIPERACSANSCGGPSVKGRILSALPKRSVSFRLEAAQSPRGASKLAPVIASMHDRLKTAQARAGRGRGPLSRCQPWQFAAVIGPGAFALTKGRSESLKMDIQSLKLMQEIGRGGYGTVYRGTYHGTEVAVKVISQSRLAATVTNTGASGVNGGVTTSVLGLHKQHLHDAIELVASVSMSHTNIVQVPAYFLDVSIHKPECTNIMDSMESPTESQPFRLKHMPSLIESTADMDGLGMMEGGGMALVLEYCDRGSLCDAIMDKKFIHKVMPKKAPDSNLPAKPYVAINMRSVYLTLLEIALALRHMHSLAIVHCDLKPQNVLLKSSPRDPRGFTAKLSDFGLAKMMAHDDKGQLVIDEAVASGTITHVAPEVLLGQDSLTAAVDIYAFGILMYQRRRRGATVYDGVPVAASRATVLSLRASPTQPPAQPPAPSGAPTPLHLQILCGMVVYNKALSAGEIANAVAHSAMRPRLPNWVPANYRALAEACWQQQPSTRPTADELVMQLERAIESRSATAASSSRRERQDGGPPPPAPAGGAAAAAGPRGGIGGGW</sequence>
<dbReference type="InterPro" id="IPR008271">
    <property type="entry name" value="Ser/Thr_kinase_AS"/>
</dbReference>
<feature type="compositionally biased region" description="Low complexity" evidence="6">
    <location>
        <begin position="78"/>
        <end position="96"/>
    </location>
</feature>
<keyword evidence="4 5" id="KW-0067">ATP-binding</keyword>
<dbReference type="Gene3D" id="3.30.200.20">
    <property type="entry name" value="Phosphorylase Kinase, domain 1"/>
    <property type="match status" value="1"/>
</dbReference>
<feature type="region of interest" description="Disordered" evidence="6">
    <location>
        <begin position="70"/>
        <end position="96"/>
    </location>
</feature>
<dbReference type="InterPro" id="IPR000719">
    <property type="entry name" value="Prot_kinase_dom"/>
</dbReference>
<dbReference type="PROSITE" id="PS50011">
    <property type="entry name" value="PROTEIN_KINASE_DOM"/>
    <property type="match status" value="1"/>
</dbReference>
<dbReference type="PANTHER" id="PTHR44329:SF214">
    <property type="entry name" value="PROTEIN KINASE DOMAIN-CONTAINING PROTEIN"/>
    <property type="match status" value="1"/>
</dbReference>
<keyword evidence="3" id="KW-0418">Kinase</keyword>
<dbReference type="AlphaFoldDB" id="A0A150G9C7"/>
<reference evidence="9" key="1">
    <citation type="journal article" date="2016" name="Nat. Commun.">
        <title>The Gonium pectorale genome demonstrates co-option of cell cycle regulation during the evolution of multicellularity.</title>
        <authorList>
            <person name="Hanschen E.R."/>
            <person name="Marriage T.N."/>
            <person name="Ferris P.J."/>
            <person name="Hamaji T."/>
            <person name="Toyoda A."/>
            <person name="Fujiyama A."/>
            <person name="Neme R."/>
            <person name="Noguchi H."/>
            <person name="Minakuchi Y."/>
            <person name="Suzuki M."/>
            <person name="Kawai-Toyooka H."/>
            <person name="Smith D.R."/>
            <person name="Sparks H."/>
            <person name="Anderson J."/>
            <person name="Bakaric R."/>
            <person name="Luria V."/>
            <person name="Karger A."/>
            <person name="Kirschner M.W."/>
            <person name="Durand P.M."/>
            <person name="Michod R.E."/>
            <person name="Nozaki H."/>
            <person name="Olson B.J."/>
        </authorList>
    </citation>
    <scope>NUCLEOTIDE SEQUENCE [LARGE SCALE GENOMIC DNA]</scope>
    <source>
        <strain evidence="9">NIES-2863</strain>
    </source>
</reference>
<keyword evidence="1" id="KW-0808">Transferase</keyword>
<feature type="region of interest" description="Disordered" evidence="6">
    <location>
        <begin position="301"/>
        <end position="324"/>
    </location>
</feature>
<dbReference type="Pfam" id="PF00069">
    <property type="entry name" value="Pkinase"/>
    <property type="match status" value="1"/>
</dbReference>
<dbReference type="Proteomes" id="UP000075714">
    <property type="component" value="Unassembled WGS sequence"/>
</dbReference>
<evidence type="ECO:0000256" key="5">
    <source>
        <dbReference type="PROSITE-ProRule" id="PRU10141"/>
    </source>
</evidence>
<evidence type="ECO:0000259" key="7">
    <source>
        <dbReference type="PROSITE" id="PS50011"/>
    </source>
</evidence>
<keyword evidence="9" id="KW-1185">Reference proteome</keyword>
<gene>
    <name evidence="8" type="ORF">GPECTOR_43g878</name>
</gene>
<accession>A0A150G9C7</accession>
<organism evidence="8 9">
    <name type="scientific">Gonium pectorale</name>
    <name type="common">Green alga</name>
    <dbReference type="NCBI Taxonomy" id="33097"/>
    <lineage>
        <taxon>Eukaryota</taxon>
        <taxon>Viridiplantae</taxon>
        <taxon>Chlorophyta</taxon>
        <taxon>core chlorophytes</taxon>
        <taxon>Chlorophyceae</taxon>
        <taxon>CS clade</taxon>
        <taxon>Chlamydomonadales</taxon>
        <taxon>Volvocaceae</taxon>
        <taxon>Gonium</taxon>
    </lineage>
</organism>
<dbReference type="InterPro" id="IPR011009">
    <property type="entry name" value="Kinase-like_dom_sf"/>
</dbReference>
<protein>
    <recommendedName>
        <fullName evidence="7">Protein kinase domain-containing protein</fullName>
    </recommendedName>
</protein>
<evidence type="ECO:0000313" key="9">
    <source>
        <dbReference type="Proteomes" id="UP000075714"/>
    </source>
</evidence>
<proteinExistence type="predicted"/>
<dbReference type="PANTHER" id="PTHR44329">
    <property type="entry name" value="SERINE/THREONINE-PROTEIN KINASE TNNI3K-RELATED"/>
    <property type="match status" value="1"/>
</dbReference>
<dbReference type="OrthoDB" id="532330at2759"/>
<dbReference type="InterPro" id="IPR051681">
    <property type="entry name" value="Ser/Thr_Kinases-Pseudokinases"/>
</dbReference>
<dbReference type="InterPro" id="IPR017441">
    <property type="entry name" value="Protein_kinase_ATP_BS"/>
</dbReference>
<feature type="binding site" evidence="5">
    <location>
        <position position="579"/>
    </location>
    <ligand>
        <name>ATP</name>
        <dbReference type="ChEBI" id="CHEBI:30616"/>
    </ligand>
</feature>
<name>A0A150G9C7_GONPE</name>
<dbReference type="EMBL" id="LSYV01000044">
    <property type="protein sequence ID" value="KXZ46442.1"/>
    <property type="molecule type" value="Genomic_DNA"/>
</dbReference>
<dbReference type="Gene3D" id="1.10.510.10">
    <property type="entry name" value="Transferase(Phosphotransferase) domain 1"/>
    <property type="match status" value="2"/>
</dbReference>
<evidence type="ECO:0000256" key="2">
    <source>
        <dbReference type="ARBA" id="ARBA00022741"/>
    </source>
</evidence>
<feature type="domain" description="Protein kinase" evidence="7">
    <location>
        <begin position="552"/>
        <end position="955"/>
    </location>
</feature>
<dbReference type="PROSITE" id="PS00108">
    <property type="entry name" value="PROTEIN_KINASE_ST"/>
    <property type="match status" value="1"/>
</dbReference>
<dbReference type="STRING" id="33097.A0A150G9C7"/>
<keyword evidence="2 5" id="KW-0547">Nucleotide-binding</keyword>
<feature type="region of interest" description="Disordered" evidence="6">
    <location>
        <begin position="956"/>
        <end position="998"/>
    </location>
</feature>
<dbReference type="SMART" id="SM00220">
    <property type="entry name" value="S_TKc"/>
    <property type="match status" value="1"/>
</dbReference>
<evidence type="ECO:0000313" key="8">
    <source>
        <dbReference type="EMBL" id="KXZ46442.1"/>
    </source>
</evidence>
<evidence type="ECO:0000256" key="6">
    <source>
        <dbReference type="SAM" id="MobiDB-lite"/>
    </source>
</evidence>
<dbReference type="PROSITE" id="PS00107">
    <property type="entry name" value="PROTEIN_KINASE_ATP"/>
    <property type="match status" value="1"/>
</dbReference>
<dbReference type="GO" id="GO:0004674">
    <property type="term" value="F:protein serine/threonine kinase activity"/>
    <property type="evidence" value="ECO:0007669"/>
    <property type="project" value="TreeGrafter"/>
</dbReference>
<dbReference type="SUPFAM" id="SSF56112">
    <property type="entry name" value="Protein kinase-like (PK-like)"/>
    <property type="match status" value="1"/>
</dbReference>
<evidence type="ECO:0000256" key="4">
    <source>
        <dbReference type="ARBA" id="ARBA00022840"/>
    </source>
</evidence>
<evidence type="ECO:0000256" key="3">
    <source>
        <dbReference type="ARBA" id="ARBA00022777"/>
    </source>
</evidence>
<comment type="caution">
    <text evidence="8">The sequence shown here is derived from an EMBL/GenBank/DDBJ whole genome shotgun (WGS) entry which is preliminary data.</text>
</comment>
<dbReference type="GO" id="GO:0005524">
    <property type="term" value="F:ATP binding"/>
    <property type="evidence" value="ECO:0007669"/>
    <property type="project" value="UniProtKB-UniRule"/>
</dbReference>